<dbReference type="STRING" id="28094.SAMN06295900_11632"/>
<evidence type="ECO:0000313" key="1">
    <source>
        <dbReference type="EMBL" id="SMF70155.1"/>
    </source>
</evidence>
<accession>A0A1X7GJR3</accession>
<protein>
    <submittedName>
        <fullName evidence="1">Uncharacterized protein, DUF1810 family</fullName>
    </submittedName>
</protein>
<gene>
    <name evidence="1" type="ORF">SAMN06295900_11632</name>
</gene>
<evidence type="ECO:0000313" key="2">
    <source>
        <dbReference type="Proteomes" id="UP000192911"/>
    </source>
</evidence>
<sequence>MNVEGSEASGLQRFANAQAPVYGQVRAELRAGHKRSHWMWFVFPQIAGLGHSAMAARFAIVSLDEARAYLAHPILGARLRECTELVNAIEDRPIDQIFGYPDDLKFRSSMTLFAEAAGSHERAPFVRAIEKYFNGEFDSLTLALARPTNRG</sequence>
<dbReference type="Gene3D" id="1.25.40.380">
    <property type="entry name" value="Protein of unknown function DUF1810"/>
    <property type="match status" value="1"/>
</dbReference>
<name>A0A1X7GJR3_TRICW</name>
<proteinExistence type="predicted"/>
<dbReference type="Proteomes" id="UP000192911">
    <property type="component" value="Unassembled WGS sequence"/>
</dbReference>
<dbReference type="RefSeq" id="WP_085229789.1">
    <property type="nucleotide sequence ID" value="NZ_BSQD01000014.1"/>
</dbReference>
<dbReference type="OrthoDB" id="9801870at2"/>
<organism evidence="1 2">
    <name type="scientific">Trinickia caryophylli</name>
    <name type="common">Paraburkholderia caryophylli</name>
    <dbReference type="NCBI Taxonomy" id="28094"/>
    <lineage>
        <taxon>Bacteria</taxon>
        <taxon>Pseudomonadati</taxon>
        <taxon>Pseudomonadota</taxon>
        <taxon>Betaproteobacteria</taxon>
        <taxon>Burkholderiales</taxon>
        <taxon>Burkholderiaceae</taxon>
        <taxon>Trinickia</taxon>
    </lineage>
</organism>
<dbReference type="AlphaFoldDB" id="A0A1X7GJR3"/>
<dbReference type="InterPro" id="IPR014937">
    <property type="entry name" value="DUF1810"/>
</dbReference>
<dbReference type="GeneID" id="95552018"/>
<dbReference type="Pfam" id="PF08837">
    <property type="entry name" value="DUF1810"/>
    <property type="match status" value="1"/>
</dbReference>
<reference evidence="2" key="1">
    <citation type="submission" date="2017-04" db="EMBL/GenBank/DDBJ databases">
        <authorList>
            <person name="Varghese N."/>
            <person name="Submissions S."/>
        </authorList>
    </citation>
    <scope>NUCLEOTIDE SEQUENCE [LARGE SCALE GENOMIC DNA]</scope>
    <source>
        <strain evidence="2">Ballard 720</strain>
    </source>
</reference>
<dbReference type="InterPro" id="IPR036287">
    <property type="entry name" value="Rv1873-like_sf"/>
</dbReference>
<dbReference type="SUPFAM" id="SSF140736">
    <property type="entry name" value="Rv1873-like"/>
    <property type="match status" value="1"/>
</dbReference>
<dbReference type="PIRSF" id="PIRSF008546">
    <property type="entry name" value="UCP008546"/>
    <property type="match status" value="1"/>
</dbReference>
<keyword evidence="2" id="KW-1185">Reference proteome</keyword>
<dbReference type="EMBL" id="FXAH01000016">
    <property type="protein sequence ID" value="SMF70155.1"/>
    <property type="molecule type" value="Genomic_DNA"/>
</dbReference>